<accession>A0AC35GAB2</accession>
<reference evidence="2" key="1">
    <citation type="submission" date="2022-11" db="UniProtKB">
        <authorList>
            <consortium name="WormBaseParasite"/>
        </authorList>
    </citation>
    <scope>IDENTIFICATION</scope>
</reference>
<protein>
    <submittedName>
        <fullName evidence="2">Uncharacterized protein</fullName>
    </submittedName>
</protein>
<evidence type="ECO:0000313" key="1">
    <source>
        <dbReference type="Proteomes" id="UP000887580"/>
    </source>
</evidence>
<name>A0AC35GAB2_9BILA</name>
<organism evidence="1 2">
    <name type="scientific">Panagrolaimus sp. PS1159</name>
    <dbReference type="NCBI Taxonomy" id="55785"/>
    <lineage>
        <taxon>Eukaryota</taxon>
        <taxon>Metazoa</taxon>
        <taxon>Ecdysozoa</taxon>
        <taxon>Nematoda</taxon>
        <taxon>Chromadorea</taxon>
        <taxon>Rhabditida</taxon>
        <taxon>Tylenchina</taxon>
        <taxon>Panagrolaimomorpha</taxon>
        <taxon>Panagrolaimoidea</taxon>
        <taxon>Panagrolaimidae</taxon>
        <taxon>Panagrolaimus</taxon>
    </lineage>
</organism>
<dbReference type="Proteomes" id="UP000887580">
    <property type="component" value="Unplaced"/>
</dbReference>
<proteinExistence type="predicted"/>
<evidence type="ECO:0000313" key="2">
    <source>
        <dbReference type="WBParaSite" id="PS1159_v2.g3222.t1"/>
    </source>
</evidence>
<sequence>MSTLSDLINADDTSPPPSQQQSQATSSQQQQLPYPSPSSQPTHFTPQQSYQSQSSSSQGFYPQLSSQSTSNIGPSPFYPTSQLQQQQFYSQYPQQSFVPQQEQPIEIDDEEYEPESPIEPPKPRKQPIEIDDDEYEPESPIETPKPRSELDIAINGINGDDPLPATPLMLCVDRLYQSYNNLILDFFPESGIALPPQSDIKESAEFNVKTFRDACQELTAEFTRSAVEWQLMNPQEYYADEIKDLEKAIARQTEIQKRVEGKINNEINKSLNGDKSRRI</sequence>
<dbReference type="WBParaSite" id="PS1159_v2.g3222.t1">
    <property type="protein sequence ID" value="PS1159_v2.g3222.t1"/>
    <property type="gene ID" value="PS1159_v2.g3222"/>
</dbReference>